<evidence type="ECO:0000256" key="1">
    <source>
        <dbReference type="SAM" id="MobiDB-lite"/>
    </source>
</evidence>
<accession>A0A0L6CXU4</accession>
<feature type="compositionally biased region" description="Pro residues" evidence="1">
    <location>
        <begin position="26"/>
        <end position="46"/>
    </location>
</feature>
<dbReference type="InterPro" id="IPR021323">
    <property type="entry name" value="DUF2927"/>
</dbReference>
<proteinExistence type="predicted"/>
<name>A0A0L6CXU4_9RHOB</name>
<evidence type="ECO:0000256" key="2">
    <source>
        <dbReference type="SAM" id="SignalP"/>
    </source>
</evidence>
<evidence type="ECO:0000313" key="4">
    <source>
        <dbReference type="Proteomes" id="UP000037046"/>
    </source>
</evidence>
<sequence>MRAKQYTAWIAGAALAALAACDVPAPPPAERPTARPPGGAPTPAPGPSYDSRALASYYERIERNLLSRGLLRTDGGGPDTPYTDTDLLRNFERIVFFDEYAPGGGYRPSSGRAGGLRKWQGPVRMGIEFGASVPRDQQVQDRNTITAYANRLSQAARHPISASTRNPNFHVLVMSEDDRAEGLARIRQMVPDIDPATMGIFRSMPRSIHCLVVAFSGKGDPHTYTQAIAWIRAEHPPLMRESCVHEELAQGLGLADDSPAARPSIFNDDDEFAWLTTQDEELLRLLYSPDLRPGMTPDQARPIIRRLLDERAGGPV</sequence>
<keyword evidence="2" id="KW-0732">Signal</keyword>
<dbReference type="OrthoDB" id="3295600at2"/>
<dbReference type="STRING" id="74031.SAMN04488077_11177"/>
<protein>
    <recommendedName>
        <fullName evidence="5">DUF2927 domain-containing protein</fullName>
    </recommendedName>
</protein>
<keyword evidence="4" id="KW-1185">Reference proteome</keyword>
<dbReference type="AlphaFoldDB" id="A0A0L6CXU4"/>
<organism evidence="3 4">
    <name type="scientific">Roseovarius tolerans</name>
    <dbReference type="NCBI Taxonomy" id="74031"/>
    <lineage>
        <taxon>Bacteria</taxon>
        <taxon>Pseudomonadati</taxon>
        <taxon>Pseudomonadota</taxon>
        <taxon>Alphaproteobacteria</taxon>
        <taxon>Rhodobacterales</taxon>
        <taxon>Roseobacteraceae</taxon>
        <taxon>Roseovarius</taxon>
    </lineage>
</organism>
<gene>
    <name evidence="3" type="ORF">ROTO_10160</name>
</gene>
<reference evidence="4" key="1">
    <citation type="submission" date="2015-07" db="EMBL/GenBank/DDBJ databases">
        <title>Draft Genome Sequence of Roseovarius tolerans EL-164, a producer of N-Acylated Alanine Methyl Esters (NAMEs).</title>
        <authorList>
            <person name="Voget S."/>
            <person name="Bruns H."/>
            <person name="Wagner-Doebler I."/>
            <person name="Schulz S."/>
            <person name="Daniel R."/>
        </authorList>
    </citation>
    <scope>NUCLEOTIDE SEQUENCE [LARGE SCALE GENOMIC DNA]</scope>
    <source>
        <strain evidence="4">EL-164</strain>
    </source>
</reference>
<feature type="chain" id="PRO_5005563069" description="DUF2927 domain-containing protein" evidence="2">
    <location>
        <begin position="20"/>
        <end position="316"/>
    </location>
</feature>
<dbReference type="PROSITE" id="PS51257">
    <property type="entry name" value="PROKAR_LIPOPROTEIN"/>
    <property type="match status" value="1"/>
</dbReference>
<dbReference type="Pfam" id="PF11150">
    <property type="entry name" value="DUF2927"/>
    <property type="match status" value="1"/>
</dbReference>
<evidence type="ECO:0008006" key="5">
    <source>
        <dbReference type="Google" id="ProtNLM"/>
    </source>
</evidence>
<dbReference type="EMBL" id="LGVV01000009">
    <property type="protein sequence ID" value="KNX42318.1"/>
    <property type="molecule type" value="Genomic_DNA"/>
</dbReference>
<comment type="caution">
    <text evidence="3">The sequence shown here is derived from an EMBL/GenBank/DDBJ whole genome shotgun (WGS) entry which is preliminary data.</text>
</comment>
<dbReference type="Proteomes" id="UP000037046">
    <property type="component" value="Unassembled WGS sequence"/>
</dbReference>
<feature type="signal peptide" evidence="2">
    <location>
        <begin position="1"/>
        <end position="19"/>
    </location>
</feature>
<feature type="region of interest" description="Disordered" evidence="1">
    <location>
        <begin position="26"/>
        <end position="51"/>
    </location>
</feature>
<dbReference type="RefSeq" id="WP_050661948.1">
    <property type="nucleotide sequence ID" value="NZ_CP118494.1"/>
</dbReference>
<dbReference type="PATRIC" id="fig|74031.6.peg.1041"/>
<evidence type="ECO:0000313" key="3">
    <source>
        <dbReference type="EMBL" id="KNX42318.1"/>
    </source>
</evidence>